<evidence type="ECO:0000256" key="4">
    <source>
        <dbReference type="ARBA" id="ARBA00023015"/>
    </source>
</evidence>
<feature type="compositionally biased region" description="Polar residues" evidence="9">
    <location>
        <begin position="79"/>
        <end position="105"/>
    </location>
</feature>
<dbReference type="Pfam" id="PF00439">
    <property type="entry name" value="Bromodomain"/>
    <property type="match status" value="1"/>
</dbReference>
<evidence type="ECO:0000256" key="9">
    <source>
        <dbReference type="SAM" id="MobiDB-lite"/>
    </source>
</evidence>
<comment type="subcellular location">
    <subcellularLocation>
        <location evidence="1">Nucleus</location>
    </subcellularLocation>
</comment>
<dbReference type="InterPro" id="IPR037382">
    <property type="entry name" value="Rsc/polybromo"/>
</dbReference>
<comment type="caution">
    <text evidence="11">The sequence shown here is derived from an EMBL/GenBank/DDBJ whole genome shotgun (WGS) entry which is preliminary data.</text>
</comment>
<keyword evidence="6" id="KW-0804">Transcription</keyword>
<evidence type="ECO:0000256" key="5">
    <source>
        <dbReference type="ARBA" id="ARBA00023117"/>
    </source>
</evidence>
<dbReference type="GO" id="GO:0016586">
    <property type="term" value="C:RSC-type complex"/>
    <property type="evidence" value="ECO:0007669"/>
    <property type="project" value="InterPro"/>
</dbReference>
<dbReference type="GO" id="GO:0006338">
    <property type="term" value="P:chromatin remodeling"/>
    <property type="evidence" value="ECO:0007669"/>
    <property type="project" value="InterPro"/>
</dbReference>
<dbReference type="AlphaFoldDB" id="A0AA37LB28"/>
<keyword evidence="5 8" id="KW-0103">Bromodomain</keyword>
<dbReference type="GeneID" id="73325032"/>
<evidence type="ECO:0000313" key="11">
    <source>
        <dbReference type="EMBL" id="GKT44049.1"/>
    </source>
</evidence>
<feature type="domain" description="Bromo" evidence="10">
    <location>
        <begin position="1"/>
        <end position="41"/>
    </location>
</feature>
<evidence type="ECO:0000256" key="8">
    <source>
        <dbReference type="PROSITE-ProRule" id="PRU00035"/>
    </source>
</evidence>
<dbReference type="PANTHER" id="PTHR16062">
    <property type="entry name" value="SWI/SNF-RELATED"/>
    <property type="match status" value="1"/>
</dbReference>
<name>A0AA37LB28_9PEZI</name>
<reference evidence="11 12" key="1">
    <citation type="submission" date="2022-03" db="EMBL/GenBank/DDBJ databases">
        <title>Genome data of Colletotrichum spp.</title>
        <authorList>
            <person name="Utami Y.D."/>
            <person name="Hiruma K."/>
        </authorList>
    </citation>
    <scope>NUCLEOTIDE SEQUENCE [LARGE SCALE GENOMIC DNA]</scope>
    <source>
        <strain evidence="11 12">MAFF 239500</strain>
    </source>
</reference>
<dbReference type="GO" id="GO:0006368">
    <property type="term" value="P:transcription elongation by RNA polymerase II"/>
    <property type="evidence" value="ECO:0007669"/>
    <property type="project" value="TreeGrafter"/>
</dbReference>
<feature type="region of interest" description="Disordered" evidence="9">
    <location>
        <begin position="61"/>
        <end position="128"/>
    </location>
</feature>
<dbReference type="Gene3D" id="1.20.920.10">
    <property type="entry name" value="Bromodomain-like"/>
    <property type="match status" value="1"/>
</dbReference>
<keyword evidence="4" id="KW-0805">Transcription regulation</keyword>
<dbReference type="PRINTS" id="PR00503">
    <property type="entry name" value="BROMODOMAIN"/>
</dbReference>
<proteinExistence type="predicted"/>
<evidence type="ECO:0000256" key="1">
    <source>
        <dbReference type="ARBA" id="ARBA00004123"/>
    </source>
</evidence>
<evidence type="ECO:0000259" key="10">
    <source>
        <dbReference type="PROSITE" id="PS50014"/>
    </source>
</evidence>
<evidence type="ECO:0000256" key="6">
    <source>
        <dbReference type="ARBA" id="ARBA00023163"/>
    </source>
</evidence>
<evidence type="ECO:0000256" key="7">
    <source>
        <dbReference type="ARBA" id="ARBA00023242"/>
    </source>
</evidence>
<evidence type="ECO:0000313" key="12">
    <source>
        <dbReference type="Proteomes" id="UP001055115"/>
    </source>
</evidence>
<dbReference type="SUPFAM" id="SSF47370">
    <property type="entry name" value="Bromodomain"/>
    <property type="match status" value="1"/>
</dbReference>
<dbReference type="EMBL" id="BQXU01000008">
    <property type="protein sequence ID" value="GKT44049.1"/>
    <property type="molecule type" value="Genomic_DNA"/>
</dbReference>
<dbReference type="PROSITE" id="PS50014">
    <property type="entry name" value="BROMODOMAIN_2"/>
    <property type="match status" value="1"/>
</dbReference>
<gene>
    <name evidence="11" type="ORF">ColSpa_04230</name>
</gene>
<keyword evidence="2" id="KW-0677">Repeat</keyword>
<evidence type="ECO:0000256" key="3">
    <source>
        <dbReference type="ARBA" id="ARBA00022853"/>
    </source>
</evidence>
<dbReference type="CDD" id="cd04369">
    <property type="entry name" value="Bromodomain"/>
    <property type="match status" value="1"/>
</dbReference>
<keyword evidence="12" id="KW-1185">Reference proteome</keyword>
<keyword evidence="3" id="KW-0156">Chromatin regulator</keyword>
<dbReference type="InterPro" id="IPR001487">
    <property type="entry name" value="Bromodomain"/>
</dbReference>
<accession>A0AA37LB28</accession>
<dbReference type="RefSeq" id="XP_049126399.1">
    <property type="nucleotide sequence ID" value="XM_049270442.1"/>
</dbReference>
<dbReference type="Proteomes" id="UP001055115">
    <property type="component" value="Unassembled WGS sequence"/>
</dbReference>
<dbReference type="GO" id="GO:0003682">
    <property type="term" value="F:chromatin binding"/>
    <property type="evidence" value="ECO:0007669"/>
    <property type="project" value="TreeGrafter"/>
</dbReference>
<keyword evidence="7" id="KW-0539">Nucleus</keyword>
<protein>
    <submittedName>
        <fullName evidence="11">Glucan 1,3-beta-glucosidase D</fullName>
    </submittedName>
</protein>
<evidence type="ECO:0000256" key="2">
    <source>
        <dbReference type="ARBA" id="ARBA00022737"/>
    </source>
</evidence>
<dbReference type="PANTHER" id="PTHR16062:SF19">
    <property type="entry name" value="PROTEIN POLYBROMO-1"/>
    <property type="match status" value="1"/>
</dbReference>
<sequence length="128" mass="13975">MKQIEQKIKKQQYYSLGDMRKDVDLMFSNCQTYNEEASLLYQDSLTLQKYFHEELQKELKKHPELQELEGGDGAKETSVAPSASASVGTPQPVTSATRIKLISSTSNGAKEANGGSNGGSNGAQSDQE</sequence>
<dbReference type="InterPro" id="IPR036427">
    <property type="entry name" value="Bromodomain-like_sf"/>
</dbReference>
<organism evidence="11 12">
    <name type="scientific">Colletotrichum spaethianum</name>
    <dbReference type="NCBI Taxonomy" id="700344"/>
    <lineage>
        <taxon>Eukaryota</taxon>
        <taxon>Fungi</taxon>
        <taxon>Dikarya</taxon>
        <taxon>Ascomycota</taxon>
        <taxon>Pezizomycotina</taxon>
        <taxon>Sordariomycetes</taxon>
        <taxon>Hypocreomycetidae</taxon>
        <taxon>Glomerellales</taxon>
        <taxon>Glomerellaceae</taxon>
        <taxon>Colletotrichum</taxon>
        <taxon>Colletotrichum spaethianum species complex</taxon>
    </lineage>
</organism>